<reference evidence="2 3" key="1">
    <citation type="submission" date="2018-06" db="EMBL/GenBank/DDBJ databases">
        <title>Genomic Encyclopedia of Type Strains, Phase III (KMG-III): the genomes of soil and plant-associated and newly described type strains.</title>
        <authorList>
            <person name="Whitman W."/>
        </authorList>
    </citation>
    <scope>NUCLEOTIDE SEQUENCE [LARGE SCALE GENOMIC DNA]</scope>
    <source>
        <strain evidence="2 3">CECT 7022</strain>
    </source>
</reference>
<evidence type="ECO:0000313" key="3">
    <source>
        <dbReference type="Proteomes" id="UP000247790"/>
    </source>
</evidence>
<keyword evidence="1" id="KW-0472">Membrane</keyword>
<feature type="transmembrane region" description="Helical" evidence="1">
    <location>
        <begin position="68"/>
        <end position="90"/>
    </location>
</feature>
<sequence>MEKKQGITIGMPMIGGLIAAILGGVVWAAVAAMTEYEVGLIAILVGVLCGYAVVLFSNKQIATVHKIIAVAFSLVGILLGKYLTVVYFTAELYTDMGVMSLMFKGEMISAFAETFAEYFSEPIDLLFVVLAIVSAWQIPGRMAKTSMAAEAQAPNQAPGA</sequence>
<evidence type="ECO:0000313" key="2">
    <source>
        <dbReference type="EMBL" id="PYE42717.1"/>
    </source>
</evidence>
<protein>
    <submittedName>
        <fullName evidence="2">Uncharacterized protein</fullName>
    </submittedName>
</protein>
<comment type="caution">
    <text evidence="2">The sequence shown here is derived from an EMBL/GenBank/DDBJ whole genome shotgun (WGS) entry which is preliminary data.</text>
</comment>
<feature type="transmembrane region" description="Helical" evidence="1">
    <location>
        <begin position="38"/>
        <end position="56"/>
    </location>
</feature>
<feature type="transmembrane region" description="Helical" evidence="1">
    <location>
        <begin position="118"/>
        <end position="138"/>
    </location>
</feature>
<keyword evidence="1" id="KW-1133">Transmembrane helix</keyword>
<dbReference type="Proteomes" id="UP000247790">
    <property type="component" value="Unassembled WGS sequence"/>
</dbReference>
<name>A0A2V4UR49_PAEBA</name>
<gene>
    <name evidence="2" type="ORF">DFQ00_13432</name>
</gene>
<accession>A0A2V4UR49</accession>
<keyword evidence="1" id="KW-0812">Transmembrane</keyword>
<organism evidence="2 3">
    <name type="scientific">Paenibacillus barcinonensis</name>
    <dbReference type="NCBI Taxonomy" id="198119"/>
    <lineage>
        <taxon>Bacteria</taxon>
        <taxon>Bacillati</taxon>
        <taxon>Bacillota</taxon>
        <taxon>Bacilli</taxon>
        <taxon>Bacillales</taxon>
        <taxon>Paenibacillaceae</taxon>
        <taxon>Paenibacillus</taxon>
    </lineage>
</organism>
<dbReference type="RefSeq" id="WP_244214012.1">
    <property type="nucleotide sequence ID" value="NZ_CP054614.1"/>
</dbReference>
<feature type="transmembrane region" description="Helical" evidence="1">
    <location>
        <begin position="12"/>
        <end position="32"/>
    </location>
</feature>
<dbReference type="EMBL" id="QJSW01000034">
    <property type="protein sequence ID" value="PYE42717.1"/>
    <property type="molecule type" value="Genomic_DNA"/>
</dbReference>
<dbReference type="AlphaFoldDB" id="A0A2V4UR49"/>
<proteinExistence type="predicted"/>
<evidence type="ECO:0000256" key="1">
    <source>
        <dbReference type="SAM" id="Phobius"/>
    </source>
</evidence>